<comment type="caution">
    <text evidence="2">The sequence shown here is derived from an EMBL/GenBank/DDBJ whole genome shotgun (WGS) entry which is preliminary data.</text>
</comment>
<dbReference type="PANTHER" id="PTHR31973:SF185">
    <property type="entry name" value="TRANSPOSASE, MUDR, PLANT, MULE TRANSPOSASE DOMAIN-CONTAINING PROTEIN"/>
    <property type="match status" value="1"/>
</dbReference>
<dbReference type="InterPro" id="IPR018289">
    <property type="entry name" value="MULE_transposase_dom"/>
</dbReference>
<feature type="domain" description="MULE transposase" evidence="1">
    <location>
        <begin position="177"/>
        <end position="237"/>
    </location>
</feature>
<evidence type="ECO:0000313" key="2">
    <source>
        <dbReference type="EMBL" id="KAJ0209120.1"/>
    </source>
</evidence>
<organism evidence="2 3">
    <name type="scientific">Lactuca sativa</name>
    <name type="common">Garden lettuce</name>
    <dbReference type="NCBI Taxonomy" id="4236"/>
    <lineage>
        <taxon>Eukaryota</taxon>
        <taxon>Viridiplantae</taxon>
        <taxon>Streptophyta</taxon>
        <taxon>Embryophyta</taxon>
        <taxon>Tracheophyta</taxon>
        <taxon>Spermatophyta</taxon>
        <taxon>Magnoliopsida</taxon>
        <taxon>eudicotyledons</taxon>
        <taxon>Gunneridae</taxon>
        <taxon>Pentapetalae</taxon>
        <taxon>asterids</taxon>
        <taxon>campanulids</taxon>
        <taxon>Asterales</taxon>
        <taxon>Asteraceae</taxon>
        <taxon>Cichorioideae</taxon>
        <taxon>Cichorieae</taxon>
        <taxon>Lactucinae</taxon>
        <taxon>Lactuca</taxon>
    </lineage>
</organism>
<evidence type="ECO:0000259" key="1">
    <source>
        <dbReference type="Pfam" id="PF10551"/>
    </source>
</evidence>
<dbReference type="AlphaFoldDB" id="A0A9R1VMR6"/>
<gene>
    <name evidence="2" type="ORF">LSAT_V11C400167710</name>
</gene>
<protein>
    <recommendedName>
        <fullName evidence="1">MULE transposase domain-containing protein</fullName>
    </recommendedName>
</protein>
<keyword evidence="3" id="KW-1185">Reference proteome</keyword>
<evidence type="ECO:0000313" key="3">
    <source>
        <dbReference type="Proteomes" id="UP000235145"/>
    </source>
</evidence>
<reference evidence="2 3" key="1">
    <citation type="journal article" date="2017" name="Nat. Commun.">
        <title>Genome assembly with in vitro proximity ligation data and whole-genome triplication in lettuce.</title>
        <authorList>
            <person name="Reyes-Chin-Wo S."/>
            <person name="Wang Z."/>
            <person name="Yang X."/>
            <person name="Kozik A."/>
            <person name="Arikit S."/>
            <person name="Song C."/>
            <person name="Xia L."/>
            <person name="Froenicke L."/>
            <person name="Lavelle D.O."/>
            <person name="Truco M.J."/>
            <person name="Xia R."/>
            <person name="Zhu S."/>
            <person name="Xu C."/>
            <person name="Xu H."/>
            <person name="Xu X."/>
            <person name="Cox K."/>
            <person name="Korf I."/>
            <person name="Meyers B.C."/>
            <person name="Michelmore R.W."/>
        </authorList>
    </citation>
    <scope>NUCLEOTIDE SEQUENCE [LARGE SCALE GENOMIC DNA]</scope>
    <source>
        <strain evidence="3">cv. Salinas</strain>
        <tissue evidence="2">Seedlings</tissue>
    </source>
</reference>
<dbReference type="EMBL" id="NBSK02000004">
    <property type="protein sequence ID" value="KAJ0209120.1"/>
    <property type="molecule type" value="Genomic_DNA"/>
</dbReference>
<name>A0A9R1VMR6_LACSA</name>
<sequence>MQILDDSDVRYFLSFVTTMPPNTIQLFVVNNVMDSGTNRYPGENRSGNGSFGAGSNQICNLLPMTTNHVPSYKDPIHGGDYRSKGKAVVQDDLTVDVDESANDETKLMMLVDDELKLNLGKKSVSEGFQYKVKKIYKRQVEAVCYMDNCDWLIKATKHNTTDSFQVVQAFQRYLRLVIIIDGAHLKGKYLGTMFLAVGMDGNNQILPIAFGVGKIERGVSWIWFLSRLKECIGDMPSLVII</sequence>
<dbReference type="Proteomes" id="UP000235145">
    <property type="component" value="Unassembled WGS sequence"/>
</dbReference>
<dbReference type="Pfam" id="PF10551">
    <property type="entry name" value="MULE"/>
    <property type="match status" value="1"/>
</dbReference>
<dbReference type="PANTHER" id="PTHR31973">
    <property type="entry name" value="POLYPROTEIN, PUTATIVE-RELATED"/>
    <property type="match status" value="1"/>
</dbReference>
<accession>A0A9R1VMR6</accession>
<proteinExistence type="predicted"/>